<dbReference type="GeneID" id="89948932"/>
<dbReference type="Proteomes" id="UP001304243">
    <property type="component" value="Unassembled WGS sequence"/>
</dbReference>
<organism evidence="1 2">
    <name type="scientific">Mucor velutinosus</name>
    <dbReference type="NCBI Taxonomy" id="708070"/>
    <lineage>
        <taxon>Eukaryota</taxon>
        <taxon>Fungi</taxon>
        <taxon>Fungi incertae sedis</taxon>
        <taxon>Mucoromycota</taxon>
        <taxon>Mucoromycotina</taxon>
        <taxon>Mucoromycetes</taxon>
        <taxon>Mucorales</taxon>
        <taxon>Mucorineae</taxon>
        <taxon>Mucoraceae</taxon>
        <taxon>Mucor</taxon>
    </lineage>
</organism>
<name>A0AAN7D4U7_9FUNG</name>
<dbReference type="EMBL" id="JASEJX010000033">
    <property type="protein sequence ID" value="KAK4510812.1"/>
    <property type="molecule type" value="Genomic_DNA"/>
</dbReference>
<evidence type="ECO:0000313" key="2">
    <source>
        <dbReference type="Proteomes" id="UP001304243"/>
    </source>
</evidence>
<gene>
    <name evidence="1" type="ORF">ATC70_005246</name>
</gene>
<reference evidence="1 2" key="1">
    <citation type="submission" date="2022-11" db="EMBL/GenBank/DDBJ databases">
        <title>Mucor velutinosus strain NIH1002 WGS.</title>
        <authorList>
            <person name="Subramanian P."/>
            <person name="Mullikin J.C."/>
            <person name="Segre J.A."/>
            <person name="Zelazny A.M."/>
        </authorList>
    </citation>
    <scope>NUCLEOTIDE SEQUENCE [LARGE SCALE GENOMIC DNA]</scope>
    <source>
        <strain evidence="1 2">NIH1002</strain>
    </source>
</reference>
<dbReference type="AlphaFoldDB" id="A0AAN7D4U7"/>
<proteinExistence type="predicted"/>
<comment type="caution">
    <text evidence="1">The sequence shown here is derived from an EMBL/GenBank/DDBJ whole genome shotgun (WGS) entry which is preliminary data.</text>
</comment>
<evidence type="ECO:0000313" key="1">
    <source>
        <dbReference type="EMBL" id="KAK4510812.1"/>
    </source>
</evidence>
<sequence length="115" mass="12646">MQDAAVCFYCKLYTTDPIDYTSISELCNTIPASTQIPVNSQPTLETPFTIDEIMTGAQRSPSHSSPGTDGLPYEILAVLLSHQQTAQLAHAVFKEALTPRYLSRQLAHYLHVPAP</sequence>
<protein>
    <submittedName>
        <fullName evidence="1">Uncharacterized protein</fullName>
    </submittedName>
</protein>
<dbReference type="RefSeq" id="XP_064677478.1">
    <property type="nucleotide sequence ID" value="XM_064824542.1"/>
</dbReference>
<accession>A0AAN7D4U7</accession>
<keyword evidence="2" id="KW-1185">Reference proteome</keyword>